<keyword evidence="4" id="KW-1185">Reference proteome</keyword>
<feature type="signal peptide" evidence="2">
    <location>
        <begin position="1"/>
        <end position="16"/>
    </location>
</feature>
<evidence type="ECO:0000313" key="4">
    <source>
        <dbReference type="Proteomes" id="UP001345691"/>
    </source>
</evidence>
<proteinExistence type="predicted"/>
<reference evidence="3 4" key="1">
    <citation type="submission" date="2023-08" db="EMBL/GenBank/DDBJ databases">
        <title>Black Yeasts Isolated from many extreme environments.</title>
        <authorList>
            <person name="Coleine C."/>
            <person name="Stajich J.E."/>
            <person name="Selbmann L."/>
        </authorList>
    </citation>
    <scope>NUCLEOTIDE SEQUENCE [LARGE SCALE GENOMIC DNA]</scope>
    <source>
        <strain evidence="3 4">CCFEE 6328</strain>
    </source>
</reference>
<dbReference type="EMBL" id="JAVRRF010000023">
    <property type="protein sequence ID" value="KAK5054243.1"/>
    <property type="molecule type" value="Genomic_DNA"/>
</dbReference>
<feature type="chain" id="PRO_5045789839" description="CCD97-like C-terminal domain-containing protein" evidence="2">
    <location>
        <begin position="17"/>
        <end position="206"/>
    </location>
</feature>
<dbReference type="Proteomes" id="UP001345691">
    <property type="component" value="Unassembled WGS sequence"/>
</dbReference>
<feature type="region of interest" description="Disordered" evidence="1">
    <location>
        <begin position="186"/>
        <end position="206"/>
    </location>
</feature>
<name>A0ABR0J1I6_9EURO</name>
<keyword evidence="2" id="KW-0732">Signal</keyword>
<accession>A0ABR0J1I6</accession>
<organism evidence="3 4">
    <name type="scientific">Exophiala sideris</name>
    <dbReference type="NCBI Taxonomy" id="1016849"/>
    <lineage>
        <taxon>Eukaryota</taxon>
        <taxon>Fungi</taxon>
        <taxon>Dikarya</taxon>
        <taxon>Ascomycota</taxon>
        <taxon>Pezizomycotina</taxon>
        <taxon>Eurotiomycetes</taxon>
        <taxon>Chaetothyriomycetidae</taxon>
        <taxon>Chaetothyriales</taxon>
        <taxon>Herpotrichiellaceae</taxon>
        <taxon>Exophiala</taxon>
    </lineage>
</organism>
<comment type="caution">
    <text evidence="3">The sequence shown here is derived from an EMBL/GenBank/DDBJ whole genome shotgun (WGS) entry which is preliminary data.</text>
</comment>
<evidence type="ECO:0008006" key="5">
    <source>
        <dbReference type="Google" id="ProtNLM"/>
    </source>
</evidence>
<evidence type="ECO:0000256" key="1">
    <source>
        <dbReference type="SAM" id="MobiDB-lite"/>
    </source>
</evidence>
<gene>
    <name evidence="3" type="ORF">LTR69_008858</name>
</gene>
<sequence>MAARLLLVRLALTTRAGRPNIPSRINFVRTLRLSAIKTAPTDVISSSAETNQTVQQTHQVQILTDEARNAAFLGEADSNDGHDVYRDTYGPPPTALDAKYAAFLGEADSDDGFETRKLEEGHIHEPLDARYAAFLGEAGSDDGFEARKVEEGDKHEALDAKYAAFLGEADSDDGFEADIAANPAKYDHKIQDTSESGFHAEGGEVR</sequence>
<evidence type="ECO:0000256" key="2">
    <source>
        <dbReference type="SAM" id="SignalP"/>
    </source>
</evidence>
<evidence type="ECO:0000313" key="3">
    <source>
        <dbReference type="EMBL" id="KAK5054243.1"/>
    </source>
</evidence>
<protein>
    <recommendedName>
        <fullName evidence="5">CCD97-like C-terminal domain-containing protein</fullName>
    </recommendedName>
</protein>